<dbReference type="InterPro" id="IPR029058">
    <property type="entry name" value="AB_hydrolase_fold"/>
</dbReference>
<accession>A0ABW0TEV2</accession>
<dbReference type="Pfam" id="PF00561">
    <property type="entry name" value="Abhydrolase_1"/>
    <property type="match status" value="1"/>
</dbReference>
<comment type="caution">
    <text evidence="3">The sequence shown here is derived from an EMBL/GenBank/DDBJ whole genome shotgun (WGS) entry which is preliminary data.</text>
</comment>
<evidence type="ECO:0000313" key="4">
    <source>
        <dbReference type="Proteomes" id="UP001596109"/>
    </source>
</evidence>
<keyword evidence="1 3" id="KW-0378">Hydrolase</keyword>
<sequence length="273" mass="31467">MAYFRTEDHVDLYFEEEGKGKPVVLIHGWSASRKHFKKQINELAKHHRVICYDLRGHGDSSRVEQGLTMDQFAKDLRDLITYLKLEDVSLVGWSMGTHIIWEYVKNYGCDNIESLCFIDMTPKLLTDEEWDLGLFGDFEHEKNLGTLASIATDWETHTQGFVPAMFAPTFDDPEMLQWCFGEAEKNTPHVMLAMWIAMALQDYREILPKISVPCLITYGAKSFYRKETSEYLQAQIPDATLVRFEQSGHAPQIEEAEKFNDTLLKFLGKVLAV</sequence>
<dbReference type="PANTHER" id="PTHR43798:SF31">
    <property type="entry name" value="AB HYDROLASE SUPERFAMILY PROTEIN YCLE"/>
    <property type="match status" value="1"/>
</dbReference>
<name>A0ABW0TEV2_9BACL</name>
<gene>
    <name evidence="3" type="ORF">ACFPRA_03235</name>
</gene>
<dbReference type="SUPFAM" id="SSF53474">
    <property type="entry name" value="alpha/beta-Hydrolases"/>
    <property type="match status" value="1"/>
</dbReference>
<keyword evidence="4" id="KW-1185">Reference proteome</keyword>
<proteinExistence type="predicted"/>
<dbReference type="InterPro" id="IPR000073">
    <property type="entry name" value="AB_hydrolase_1"/>
</dbReference>
<dbReference type="RefSeq" id="WP_381430704.1">
    <property type="nucleotide sequence ID" value="NZ_JBHSNO010000002.1"/>
</dbReference>
<dbReference type="GO" id="GO:0016787">
    <property type="term" value="F:hydrolase activity"/>
    <property type="evidence" value="ECO:0007669"/>
    <property type="project" value="UniProtKB-KW"/>
</dbReference>
<feature type="domain" description="AB hydrolase-1" evidence="2">
    <location>
        <begin position="21"/>
        <end position="256"/>
    </location>
</feature>
<dbReference type="Gene3D" id="3.40.50.1820">
    <property type="entry name" value="alpha/beta hydrolase"/>
    <property type="match status" value="1"/>
</dbReference>
<protein>
    <submittedName>
        <fullName evidence="3">Alpha/beta fold hydrolase</fullName>
    </submittedName>
</protein>
<dbReference type="EMBL" id="JBHSNO010000002">
    <property type="protein sequence ID" value="MFC5587921.1"/>
    <property type="molecule type" value="Genomic_DNA"/>
</dbReference>
<dbReference type="Proteomes" id="UP001596109">
    <property type="component" value="Unassembled WGS sequence"/>
</dbReference>
<evidence type="ECO:0000259" key="2">
    <source>
        <dbReference type="Pfam" id="PF00561"/>
    </source>
</evidence>
<evidence type="ECO:0000313" key="3">
    <source>
        <dbReference type="EMBL" id="MFC5587921.1"/>
    </source>
</evidence>
<dbReference type="PANTHER" id="PTHR43798">
    <property type="entry name" value="MONOACYLGLYCEROL LIPASE"/>
    <property type="match status" value="1"/>
</dbReference>
<reference evidence="4" key="1">
    <citation type="journal article" date="2019" name="Int. J. Syst. Evol. Microbiol.">
        <title>The Global Catalogue of Microorganisms (GCM) 10K type strain sequencing project: providing services to taxonomists for standard genome sequencing and annotation.</title>
        <authorList>
            <consortium name="The Broad Institute Genomics Platform"/>
            <consortium name="The Broad Institute Genome Sequencing Center for Infectious Disease"/>
            <person name="Wu L."/>
            <person name="Ma J."/>
        </authorList>
    </citation>
    <scope>NUCLEOTIDE SEQUENCE [LARGE SCALE GENOMIC DNA]</scope>
    <source>
        <strain evidence="4">CGMCC 4.1434</strain>
    </source>
</reference>
<evidence type="ECO:0000256" key="1">
    <source>
        <dbReference type="ARBA" id="ARBA00022801"/>
    </source>
</evidence>
<organism evidence="3 4">
    <name type="scientific">Sporosarcina soli</name>
    <dbReference type="NCBI Taxonomy" id="334736"/>
    <lineage>
        <taxon>Bacteria</taxon>
        <taxon>Bacillati</taxon>
        <taxon>Bacillota</taxon>
        <taxon>Bacilli</taxon>
        <taxon>Bacillales</taxon>
        <taxon>Caryophanaceae</taxon>
        <taxon>Sporosarcina</taxon>
    </lineage>
</organism>
<dbReference type="InterPro" id="IPR050266">
    <property type="entry name" value="AB_hydrolase_sf"/>
</dbReference>